<dbReference type="Gene3D" id="3.30.457.10">
    <property type="entry name" value="Copper amine oxidase-like, N-terminal domain"/>
    <property type="match status" value="1"/>
</dbReference>
<dbReference type="InterPro" id="IPR036582">
    <property type="entry name" value="Mao_N_sf"/>
</dbReference>
<evidence type="ECO:0000313" key="3">
    <source>
        <dbReference type="Proteomes" id="UP000036923"/>
    </source>
</evidence>
<dbReference type="Proteomes" id="UP000036923">
    <property type="component" value="Unassembled WGS sequence"/>
</dbReference>
<proteinExistence type="predicted"/>
<reference evidence="3" key="1">
    <citation type="submission" date="2015-07" db="EMBL/GenBank/DDBJ databases">
        <title>Near-Complete Genome Sequence of the Cellulolytic Bacterium Bacteroides (Pseudobacteroides) cellulosolvens ATCC 35603.</title>
        <authorList>
            <person name="Dassa B."/>
            <person name="Utturkar S.M."/>
            <person name="Klingeman D.M."/>
            <person name="Hurt R.A."/>
            <person name="Keller M."/>
            <person name="Xu J."/>
            <person name="Reddy Y.H.K."/>
            <person name="Borovok I."/>
            <person name="Grinberg I.R."/>
            <person name="Lamed R."/>
            <person name="Zhivin O."/>
            <person name="Bayer E.A."/>
            <person name="Brown S.D."/>
        </authorList>
    </citation>
    <scope>NUCLEOTIDE SEQUENCE [LARGE SCALE GENOMIC DNA]</scope>
    <source>
        <strain evidence="3">DSM 2933</strain>
    </source>
</reference>
<accession>A0A0L6JQE0</accession>
<gene>
    <name evidence="2" type="ORF">Bccel_3327</name>
</gene>
<keyword evidence="3" id="KW-1185">Reference proteome</keyword>
<evidence type="ECO:0000313" key="2">
    <source>
        <dbReference type="EMBL" id="KNY28056.1"/>
    </source>
</evidence>
<sequence precursor="true">MGKYLALVVLVSVTLSLIPLQHAYADGQITVWYNDKKLVFDAKPYAKDGRTLVPFRKILEEFGTKVSWDSERQVVIATKNATKVSLKIGTNYAYVNGSKVNLDVPPEISGGRTFVPLRFISENLGAEVKWEGSTNTVSITYNNNSYKLGQGGTYKDLKFSISKIDTSSEQGVLKVIGKLNFDASSAVLEVADEYGYVLPADIAITGKSGGMNNIEGKVILPGCHNFISKYVVIKKPNSENKIVKIAEYEVL</sequence>
<dbReference type="EMBL" id="LGTC01000001">
    <property type="protein sequence ID" value="KNY28056.1"/>
    <property type="molecule type" value="Genomic_DNA"/>
</dbReference>
<dbReference type="STRING" id="398512.Bccel_3327"/>
<dbReference type="RefSeq" id="WP_050753539.1">
    <property type="nucleotide sequence ID" value="NZ_JQKC01000008.1"/>
</dbReference>
<evidence type="ECO:0000259" key="1">
    <source>
        <dbReference type="Pfam" id="PF07833"/>
    </source>
</evidence>
<name>A0A0L6JQE0_9FIRM</name>
<dbReference type="InterPro" id="IPR012854">
    <property type="entry name" value="Cu_amine_oxidase-like_N"/>
</dbReference>
<comment type="caution">
    <text evidence="2">The sequence shown here is derived from an EMBL/GenBank/DDBJ whole genome shotgun (WGS) entry which is preliminary data.</text>
</comment>
<protein>
    <submittedName>
        <fullName evidence="2">Copper amine oxidase-like domain-containing protein</fullName>
    </submittedName>
</protein>
<dbReference type="Pfam" id="PF07833">
    <property type="entry name" value="Cu_amine_oxidN1"/>
    <property type="match status" value="1"/>
</dbReference>
<organism evidence="2 3">
    <name type="scientific">Pseudobacteroides cellulosolvens ATCC 35603 = DSM 2933</name>
    <dbReference type="NCBI Taxonomy" id="398512"/>
    <lineage>
        <taxon>Bacteria</taxon>
        <taxon>Bacillati</taxon>
        <taxon>Bacillota</taxon>
        <taxon>Clostridia</taxon>
        <taxon>Eubacteriales</taxon>
        <taxon>Oscillospiraceae</taxon>
        <taxon>Pseudobacteroides</taxon>
    </lineage>
</organism>
<dbReference type="eggNOG" id="COG3858">
    <property type="taxonomic scope" value="Bacteria"/>
</dbReference>
<feature type="domain" description="Copper amine oxidase-like N-terminal" evidence="1">
    <location>
        <begin position="34"/>
        <end position="139"/>
    </location>
</feature>
<dbReference type="SUPFAM" id="SSF55383">
    <property type="entry name" value="Copper amine oxidase, domain N"/>
    <property type="match status" value="1"/>
</dbReference>
<dbReference type="AlphaFoldDB" id="A0A0L6JQE0"/>